<evidence type="ECO:0000313" key="10">
    <source>
        <dbReference type="Proteomes" id="UP000250321"/>
    </source>
</evidence>
<dbReference type="AlphaFoldDB" id="A0A314Y6J2"/>
<feature type="transmembrane region" description="Helical" evidence="7">
    <location>
        <begin position="76"/>
        <end position="97"/>
    </location>
</feature>
<evidence type="ECO:0000259" key="8">
    <source>
        <dbReference type="Pfam" id="PF13962"/>
    </source>
</evidence>
<dbReference type="Proteomes" id="UP000250321">
    <property type="component" value="Unassembled WGS sequence"/>
</dbReference>
<evidence type="ECO:0000256" key="5">
    <source>
        <dbReference type="ARBA" id="ARBA00023043"/>
    </source>
</evidence>
<evidence type="ECO:0000256" key="4">
    <source>
        <dbReference type="ARBA" id="ARBA00022989"/>
    </source>
</evidence>
<comment type="subcellular location">
    <subcellularLocation>
        <location evidence="1">Membrane</location>
        <topology evidence="1">Multi-pass membrane protein</topology>
    </subcellularLocation>
</comment>
<evidence type="ECO:0000256" key="2">
    <source>
        <dbReference type="ARBA" id="ARBA00022692"/>
    </source>
</evidence>
<evidence type="ECO:0000256" key="3">
    <source>
        <dbReference type="ARBA" id="ARBA00022737"/>
    </source>
</evidence>
<organism evidence="9 10">
    <name type="scientific">Prunus yedoensis var. nudiflora</name>
    <dbReference type="NCBI Taxonomy" id="2094558"/>
    <lineage>
        <taxon>Eukaryota</taxon>
        <taxon>Viridiplantae</taxon>
        <taxon>Streptophyta</taxon>
        <taxon>Embryophyta</taxon>
        <taxon>Tracheophyta</taxon>
        <taxon>Spermatophyta</taxon>
        <taxon>Magnoliopsida</taxon>
        <taxon>eudicotyledons</taxon>
        <taxon>Gunneridae</taxon>
        <taxon>Pentapetalae</taxon>
        <taxon>rosids</taxon>
        <taxon>fabids</taxon>
        <taxon>Rosales</taxon>
        <taxon>Rosaceae</taxon>
        <taxon>Amygdaloideae</taxon>
        <taxon>Amygdaleae</taxon>
        <taxon>Prunus</taxon>
    </lineage>
</organism>
<name>A0A314Y6J2_PRUYE</name>
<keyword evidence="10" id="KW-1185">Reference proteome</keyword>
<dbReference type="Pfam" id="PF13962">
    <property type="entry name" value="PGG"/>
    <property type="match status" value="1"/>
</dbReference>
<keyword evidence="5" id="KW-0040">ANK repeat</keyword>
<feature type="domain" description="PGG" evidence="8">
    <location>
        <begin position="29"/>
        <end position="98"/>
    </location>
</feature>
<comment type="caution">
    <text evidence="9">The sequence shown here is derived from an EMBL/GenBank/DDBJ whole genome shotgun (WGS) entry which is preliminary data.</text>
</comment>
<gene>
    <name evidence="9" type="ORF">Pyn_07110</name>
</gene>
<keyword evidence="6 7" id="KW-0472">Membrane</keyword>
<keyword evidence="3" id="KW-0677">Repeat</keyword>
<dbReference type="InterPro" id="IPR026961">
    <property type="entry name" value="PGG_dom"/>
</dbReference>
<dbReference type="GO" id="GO:0005886">
    <property type="term" value="C:plasma membrane"/>
    <property type="evidence" value="ECO:0007669"/>
    <property type="project" value="TreeGrafter"/>
</dbReference>
<evidence type="ECO:0000256" key="1">
    <source>
        <dbReference type="ARBA" id="ARBA00004141"/>
    </source>
</evidence>
<sequence length="107" mass="11632">MANAPNPLNKPGWNWFKSFQYNEGNDSPSDARNVLLVVAALITAVTFQPGVNPPGGVWQDGDHSGRAIYATQTGPFYVFLISNTLALSTAIFIIISLTHKFPLPQCL</sequence>
<keyword evidence="4 7" id="KW-1133">Transmembrane helix</keyword>
<evidence type="ECO:0000256" key="6">
    <source>
        <dbReference type="ARBA" id="ARBA00023136"/>
    </source>
</evidence>
<protein>
    <recommendedName>
        <fullName evidence="8">PGG domain-containing protein</fullName>
    </recommendedName>
</protein>
<proteinExistence type="predicted"/>
<dbReference type="EMBL" id="PJQY01001775">
    <property type="protein sequence ID" value="PQP99757.1"/>
    <property type="molecule type" value="Genomic_DNA"/>
</dbReference>
<dbReference type="STRING" id="2094558.A0A314Y6J2"/>
<evidence type="ECO:0000313" key="9">
    <source>
        <dbReference type="EMBL" id="PQP99757.1"/>
    </source>
</evidence>
<dbReference type="PANTHER" id="PTHR24186:SF56">
    <property type="entry name" value="PGG DOMAIN-CONTAINING PROTEIN"/>
    <property type="match status" value="1"/>
</dbReference>
<evidence type="ECO:0000256" key="7">
    <source>
        <dbReference type="SAM" id="Phobius"/>
    </source>
</evidence>
<accession>A0A314Y6J2</accession>
<keyword evidence="2 7" id="KW-0812">Transmembrane</keyword>
<reference evidence="9 10" key="1">
    <citation type="submission" date="2018-02" db="EMBL/GenBank/DDBJ databases">
        <title>Draft genome of wild Prunus yedoensis var. nudiflora.</title>
        <authorList>
            <person name="Baek S."/>
            <person name="Kim J.-H."/>
            <person name="Choi K."/>
            <person name="Kim G.-B."/>
            <person name="Cho A."/>
            <person name="Jang H."/>
            <person name="Shin C.-H."/>
            <person name="Yu H.-J."/>
            <person name="Mun J.-H."/>
        </authorList>
    </citation>
    <scope>NUCLEOTIDE SEQUENCE [LARGE SCALE GENOMIC DNA]</scope>
    <source>
        <strain evidence="10">cv. Jeju island</strain>
        <tissue evidence="9">Leaf</tissue>
    </source>
</reference>
<dbReference type="OrthoDB" id="681126at2759"/>
<dbReference type="PANTHER" id="PTHR24186">
    <property type="entry name" value="PROTEIN PHOSPHATASE 1 REGULATORY SUBUNIT"/>
    <property type="match status" value="1"/>
</dbReference>